<dbReference type="Gene3D" id="1.10.287.470">
    <property type="entry name" value="Helix hairpin bin"/>
    <property type="match status" value="1"/>
</dbReference>
<dbReference type="PANTHER" id="PTHR32347:SF14">
    <property type="entry name" value="EFFLUX SYSTEM COMPONENT YKNX-RELATED"/>
    <property type="match status" value="1"/>
</dbReference>
<dbReference type="InterPro" id="IPR058647">
    <property type="entry name" value="BSH_CzcB-like"/>
</dbReference>
<name>A0A2G1QU17_9HYPH</name>
<dbReference type="Gene3D" id="2.40.30.170">
    <property type="match status" value="1"/>
</dbReference>
<feature type="domain" description="CzcB-like barrel-sandwich hybrid" evidence="6">
    <location>
        <begin position="74"/>
        <end position="222"/>
    </location>
</feature>
<sequence>MPSTAEIEALGKRKNRRWPGWLAAIVVIAAAGGGWWYWQAQSGGQVATYETTPAAVKDITVKVTATGTIEPIRQVDISSELSGTVRSVESDFNDVVKKGQVLATLDTDKLEANVESARAQVSARQAALEEAKVTVDERREAYERAVRLNERGIASSENLLTAKAAWQRADAAIKTAEANIRVAQADLKLQETNLAKACICAPIDGIVLKRSVEPGQIVAATLQAPVLFTLAENLTAMELTVAIDEADIGQVVIGNDATFTVEAYQDRTFKAAITGLRFAPETVEGVVTYQAILDVDNSDLLLRPGMTATAEITVDEKAGVLTVPNTALRFSPPVRTERSGGSGLLGMILPRRSHDGNRRPAVALDADGMRPLWVLKDGQPQEVAVRTGATDGIVTEIVAGDLKPGDPVITDVRTAR</sequence>
<evidence type="ECO:0000256" key="4">
    <source>
        <dbReference type="SAM" id="Phobius"/>
    </source>
</evidence>
<dbReference type="Proteomes" id="UP000221168">
    <property type="component" value="Unassembled WGS sequence"/>
</dbReference>
<dbReference type="InterPro" id="IPR058792">
    <property type="entry name" value="Beta-barrel_RND_2"/>
</dbReference>
<dbReference type="GO" id="GO:0030313">
    <property type="term" value="C:cell envelope"/>
    <property type="evidence" value="ECO:0007669"/>
    <property type="project" value="UniProtKB-SubCell"/>
</dbReference>
<dbReference type="Pfam" id="PF25954">
    <property type="entry name" value="Beta-barrel_RND_2"/>
    <property type="match status" value="1"/>
</dbReference>
<evidence type="ECO:0000256" key="2">
    <source>
        <dbReference type="ARBA" id="ARBA00009477"/>
    </source>
</evidence>
<dbReference type="NCBIfam" id="TIGR01730">
    <property type="entry name" value="RND_mfp"/>
    <property type="match status" value="1"/>
</dbReference>
<gene>
    <name evidence="7" type="ORF">CSC94_03315</name>
</gene>
<evidence type="ECO:0000313" key="7">
    <source>
        <dbReference type="EMBL" id="PHP69023.1"/>
    </source>
</evidence>
<dbReference type="InterPro" id="IPR006143">
    <property type="entry name" value="RND_pump_MFP"/>
</dbReference>
<evidence type="ECO:0000259" key="6">
    <source>
        <dbReference type="Pfam" id="PF25973"/>
    </source>
</evidence>
<dbReference type="PANTHER" id="PTHR32347">
    <property type="entry name" value="EFFLUX SYSTEM COMPONENT YKNX-RELATED"/>
    <property type="match status" value="1"/>
</dbReference>
<feature type="transmembrane region" description="Helical" evidence="4">
    <location>
        <begin position="20"/>
        <end position="38"/>
    </location>
</feature>
<dbReference type="EMBL" id="PDVP01000001">
    <property type="protein sequence ID" value="PHP69023.1"/>
    <property type="molecule type" value="Genomic_DNA"/>
</dbReference>
<proteinExistence type="inferred from homology"/>
<comment type="caution">
    <text evidence="7">The sequence shown here is derived from an EMBL/GenBank/DDBJ whole genome shotgun (WGS) entry which is preliminary data.</text>
</comment>
<dbReference type="GO" id="GO:0016020">
    <property type="term" value="C:membrane"/>
    <property type="evidence" value="ECO:0007669"/>
    <property type="project" value="InterPro"/>
</dbReference>
<evidence type="ECO:0000259" key="5">
    <source>
        <dbReference type="Pfam" id="PF25954"/>
    </source>
</evidence>
<comment type="subcellular location">
    <subcellularLocation>
        <location evidence="1">Cell envelope</location>
    </subcellularLocation>
</comment>
<keyword evidence="4" id="KW-0472">Membrane</keyword>
<comment type="similarity">
    <text evidence="2">Belongs to the membrane fusion protein (MFP) (TC 8.A.1) family.</text>
</comment>
<feature type="domain" description="CusB-like beta-barrel" evidence="5">
    <location>
        <begin position="239"/>
        <end position="313"/>
    </location>
</feature>
<dbReference type="OrthoDB" id="9791520at2"/>
<protein>
    <submittedName>
        <fullName evidence="7">Efflux transporter periplasmic adaptor subunit</fullName>
    </submittedName>
</protein>
<evidence type="ECO:0000313" key="8">
    <source>
        <dbReference type="Proteomes" id="UP000221168"/>
    </source>
</evidence>
<organism evidence="7 8">
    <name type="scientific">Zhengella mangrovi</name>
    <dbReference type="NCBI Taxonomy" id="1982044"/>
    <lineage>
        <taxon>Bacteria</taxon>
        <taxon>Pseudomonadati</taxon>
        <taxon>Pseudomonadota</taxon>
        <taxon>Alphaproteobacteria</taxon>
        <taxon>Hyphomicrobiales</taxon>
        <taxon>Notoacmeibacteraceae</taxon>
        <taxon>Zhengella</taxon>
    </lineage>
</organism>
<keyword evidence="4" id="KW-0812">Transmembrane</keyword>
<dbReference type="RefSeq" id="WP_099303668.1">
    <property type="nucleotide sequence ID" value="NZ_PDVP01000001.1"/>
</dbReference>
<dbReference type="Gene3D" id="2.40.50.100">
    <property type="match status" value="1"/>
</dbReference>
<evidence type="ECO:0000256" key="3">
    <source>
        <dbReference type="ARBA" id="ARBA00023054"/>
    </source>
</evidence>
<reference evidence="7 8" key="1">
    <citation type="submission" date="2017-10" db="EMBL/GenBank/DDBJ databases">
        <title>Sedimentibacterium mangrovi gen. nov., sp. nov., a novel member of family Phyllobacteriacea isolated from mangrove sediment.</title>
        <authorList>
            <person name="Liao H."/>
            <person name="Tian Y."/>
        </authorList>
    </citation>
    <scope>NUCLEOTIDE SEQUENCE [LARGE SCALE GENOMIC DNA]</scope>
    <source>
        <strain evidence="7 8">X9-2-2</strain>
    </source>
</reference>
<keyword evidence="3" id="KW-0175">Coiled coil</keyword>
<accession>A0A2G1QU17</accession>
<dbReference type="InterPro" id="IPR050465">
    <property type="entry name" value="UPF0194_transport"/>
</dbReference>
<dbReference type="SUPFAM" id="SSF111369">
    <property type="entry name" value="HlyD-like secretion proteins"/>
    <property type="match status" value="1"/>
</dbReference>
<evidence type="ECO:0000256" key="1">
    <source>
        <dbReference type="ARBA" id="ARBA00004196"/>
    </source>
</evidence>
<dbReference type="AlphaFoldDB" id="A0A2G1QU17"/>
<dbReference type="Pfam" id="PF25973">
    <property type="entry name" value="BSH_CzcB"/>
    <property type="match status" value="1"/>
</dbReference>
<dbReference type="GO" id="GO:0015562">
    <property type="term" value="F:efflux transmembrane transporter activity"/>
    <property type="evidence" value="ECO:0007669"/>
    <property type="project" value="InterPro"/>
</dbReference>
<keyword evidence="4" id="KW-1133">Transmembrane helix</keyword>
<keyword evidence="8" id="KW-1185">Reference proteome</keyword>